<dbReference type="Gene3D" id="2.115.10.20">
    <property type="entry name" value="Glycosyl hydrolase domain, family 43"/>
    <property type="match status" value="2"/>
</dbReference>
<comment type="caution">
    <text evidence="5">The sequence shown here is derived from an EMBL/GenBank/DDBJ whole genome shotgun (WGS) entry which is preliminary data.</text>
</comment>
<evidence type="ECO:0000256" key="1">
    <source>
        <dbReference type="ARBA" id="ARBA00009865"/>
    </source>
</evidence>
<dbReference type="Pfam" id="PF04616">
    <property type="entry name" value="Glyco_hydro_43"/>
    <property type="match status" value="1"/>
</dbReference>
<evidence type="ECO:0000313" key="5">
    <source>
        <dbReference type="EMBL" id="TYA74644.1"/>
    </source>
</evidence>
<keyword evidence="6" id="KW-1185">Reference proteome</keyword>
<dbReference type="GO" id="GO:0005975">
    <property type="term" value="P:carbohydrate metabolic process"/>
    <property type="evidence" value="ECO:0007669"/>
    <property type="project" value="InterPro"/>
</dbReference>
<dbReference type="GO" id="GO:0004553">
    <property type="term" value="F:hydrolase activity, hydrolyzing O-glycosyl compounds"/>
    <property type="evidence" value="ECO:0007669"/>
    <property type="project" value="InterPro"/>
</dbReference>
<dbReference type="PROSITE" id="PS51257">
    <property type="entry name" value="PROKAR_LIPOPROTEIN"/>
    <property type="match status" value="1"/>
</dbReference>
<organism evidence="5 6">
    <name type="scientific">Seonamhaeicola marinus</name>
    <dbReference type="NCBI Taxonomy" id="1912246"/>
    <lineage>
        <taxon>Bacteria</taxon>
        <taxon>Pseudomonadati</taxon>
        <taxon>Bacteroidota</taxon>
        <taxon>Flavobacteriia</taxon>
        <taxon>Flavobacteriales</taxon>
        <taxon>Flavobacteriaceae</taxon>
    </lineage>
</organism>
<name>A0A5D0HTG3_9FLAO</name>
<evidence type="ECO:0000313" key="6">
    <source>
        <dbReference type="Proteomes" id="UP000323930"/>
    </source>
</evidence>
<sequence length="335" mass="39360">MKNFRKHIETLSIYALMGSCFVFFQCKNHEENKTLIPKQTNNYKWVYKPEGDYFFGPDTKHLKEGKWYADWVPNDHTFVKDSSGKWHIFGITHPLVEAESLIGNVHQGEYASFHAVSSKTNFKETIERYHYHDLPKVLSPKERPGEMLSNHAPYIFKKDGLYQMIYGPSPIRLATSSDLYKWETKGKLFHEKEGARDPNLLFHDGMYYIVYCSNKCVKMRKSSDLKNWSEAETILVTNKFDPESPSLIFHNDAFYLFVCSWDGNWDGKDIKGAYQFKTYVYHSTDKISFGTDHEKEITTLKSHAPEIFKDENNQWYISSVEWPYRGVSIDKLNWE</sequence>
<dbReference type="EMBL" id="VSDQ01000679">
    <property type="protein sequence ID" value="TYA74644.1"/>
    <property type="molecule type" value="Genomic_DNA"/>
</dbReference>
<comment type="similarity">
    <text evidence="1 4">Belongs to the glycosyl hydrolase 43 family.</text>
</comment>
<dbReference type="SUPFAM" id="SSF75005">
    <property type="entry name" value="Arabinanase/levansucrase/invertase"/>
    <property type="match status" value="1"/>
</dbReference>
<keyword evidence="3 4" id="KW-0326">Glycosidase</keyword>
<proteinExistence type="inferred from homology"/>
<keyword evidence="2 4" id="KW-0378">Hydrolase</keyword>
<evidence type="ECO:0000256" key="4">
    <source>
        <dbReference type="RuleBase" id="RU361187"/>
    </source>
</evidence>
<evidence type="ECO:0000256" key="3">
    <source>
        <dbReference type="ARBA" id="ARBA00023295"/>
    </source>
</evidence>
<dbReference type="InterPro" id="IPR006710">
    <property type="entry name" value="Glyco_hydro_43"/>
</dbReference>
<protein>
    <submittedName>
        <fullName evidence="5">Family 43 glycosylhydrolase</fullName>
    </submittedName>
</protein>
<gene>
    <name evidence="5" type="ORF">FUA24_15125</name>
</gene>
<dbReference type="OrthoDB" id="9801455at2"/>
<accession>A0A5D0HTG3</accession>
<dbReference type="RefSeq" id="WP_148543783.1">
    <property type="nucleotide sequence ID" value="NZ_VSDQ01000679.1"/>
</dbReference>
<evidence type="ECO:0000256" key="2">
    <source>
        <dbReference type="ARBA" id="ARBA00022801"/>
    </source>
</evidence>
<dbReference type="Proteomes" id="UP000323930">
    <property type="component" value="Unassembled WGS sequence"/>
</dbReference>
<reference evidence="5 6" key="1">
    <citation type="submission" date="2019-08" db="EMBL/GenBank/DDBJ databases">
        <title>Seonamhaeicola sediminis sp. nov., isolated from marine sediment.</title>
        <authorList>
            <person name="Cao W.R."/>
        </authorList>
    </citation>
    <scope>NUCLEOTIDE SEQUENCE [LARGE SCALE GENOMIC DNA]</scope>
    <source>
        <strain evidence="5 6">B011</strain>
    </source>
</reference>
<dbReference type="InterPro" id="IPR023296">
    <property type="entry name" value="Glyco_hydro_beta-prop_sf"/>
</dbReference>
<dbReference type="AlphaFoldDB" id="A0A5D0HTG3"/>